<evidence type="ECO:0000313" key="3">
    <source>
        <dbReference type="Proteomes" id="UP000024635"/>
    </source>
</evidence>
<dbReference type="InterPro" id="IPR012337">
    <property type="entry name" value="RNaseH-like_sf"/>
</dbReference>
<dbReference type="Gene3D" id="3.30.420.10">
    <property type="entry name" value="Ribonuclease H-like superfamily/Ribonuclease H"/>
    <property type="match status" value="1"/>
</dbReference>
<dbReference type="FunFam" id="3.30.420.10:FF:000032">
    <property type="entry name" value="Retrovirus-related Pol polyprotein from transposon 297-like Protein"/>
    <property type="match status" value="1"/>
</dbReference>
<dbReference type="EMBL" id="JARK01001594">
    <property type="protein sequence ID" value="EYB87736.1"/>
    <property type="molecule type" value="Genomic_DNA"/>
</dbReference>
<dbReference type="SUPFAM" id="SSF53098">
    <property type="entry name" value="Ribonuclease H-like"/>
    <property type="match status" value="1"/>
</dbReference>
<dbReference type="InterPro" id="IPR001584">
    <property type="entry name" value="Integrase_cat-core"/>
</dbReference>
<dbReference type="PANTHER" id="PTHR37984:SF15">
    <property type="entry name" value="INTEGRASE CATALYTIC DOMAIN-CONTAINING PROTEIN"/>
    <property type="match status" value="1"/>
</dbReference>
<dbReference type="STRING" id="53326.A0A016SBG2"/>
<dbReference type="Proteomes" id="UP000024635">
    <property type="component" value="Unassembled WGS sequence"/>
</dbReference>
<accession>A0A016SBG2</accession>
<comment type="caution">
    <text evidence="2">The sequence shown here is derived from an EMBL/GenBank/DDBJ whole genome shotgun (WGS) entry which is preliminary data.</text>
</comment>
<name>A0A016SBG2_9BILA</name>
<dbReference type="AlphaFoldDB" id="A0A016SBG2"/>
<dbReference type="PROSITE" id="PS50994">
    <property type="entry name" value="INTEGRASE"/>
    <property type="match status" value="1"/>
</dbReference>
<protein>
    <recommendedName>
        <fullName evidence="1">Integrase catalytic domain-containing protein</fullName>
    </recommendedName>
</protein>
<proteinExistence type="predicted"/>
<dbReference type="PANTHER" id="PTHR37984">
    <property type="entry name" value="PROTEIN CBG26694"/>
    <property type="match status" value="1"/>
</dbReference>
<dbReference type="OrthoDB" id="5865975at2759"/>
<dbReference type="GO" id="GO:0003676">
    <property type="term" value="F:nucleic acid binding"/>
    <property type="evidence" value="ECO:0007669"/>
    <property type="project" value="InterPro"/>
</dbReference>
<sequence length="285" mass="33091">MAEDIFHLVRSCDGCQRKRGNPRNREELLPVVSGAVFDKVFVDLTGPLHPTTAGNKYIMAMIDHFSKYVIAVALSDCRATTIARAIMSECILKFGLMTQLISDNASYFRSEVFAELGRLLRIDKYYTTPYHHEGNGACERVVATFHPMMRVYIDENQSNWDEFVSACAFMYNTTVHSSLNNTPFFMVFGRDPVFNIDLLIRHREERHLPLDIDSRLYLENMLSSLHAAWRITSEYNENRRKTFKKQHDNTYSSGQNDMIRAILTRESFVVTRLWIELFNPNLSMY</sequence>
<dbReference type="InterPro" id="IPR050951">
    <property type="entry name" value="Retrovirus_Pol_polyprotein"/>
</dbReference>
<evidence type="ECO:0000313" key="2">
    <source>
        <dbReference type="EMBL" id="EYB87736.1"/>
    </source>
</evidence>
<feature type="domain" description="Integrase catalytic" evidence="1">
    <location>
        <begin position="26"/>
        <end position="191"/>
    </location>
</feature>
<gene>
    <name evidence="2" type="primary">Acey_s0258.g452</name>
    <name evidence="2" type="ORF">Y032_0258g452</name>
</gene>
<reference evidence="3" key="1">
    <citation type="journal article" date="2015" name="Nat. Genet.">
        <title>The genome and transcriptome of the zoonotic hookworm Ancylostoma ceylanicum identify infection-specific gene families.</title>
        <authorList>
            <person name="Schwarz E.M."/>
            <person name="Hu Y."/>
            <person name="Antoshechkin I."/>
            <person name="Miller M.M."/>
            <person name="Sternberg P.W."/>
            <person name="Aroian R.V."/>
        </authorList>
    </citation>
    <scope>NUCLEOTIDE SEQUENCE</scope>
    <source>
        <strain evidence="3">HY135</strain>
    </source>
</reference>
<dbReference type="Pfam" id="PF00665">
    <property type="entry name" value="rve"/>
    <property type="match status" value="1"/>
</dbReference>
<dbReference type="InterPro" id="IPR036397">
    <property type="entry name" value="RNaseH_sf"/>
</dbReference>
<dbReference type="GO" id="GO:0015074">
    <property type="term" value="P:DNA integration"/>
    <property type="evidence" value="ECO:0007669"/>
    <property type="project" value="InterPro"/>
</dbReference>
<evidence type="ECO:0000259" key="1">
    <source>
        <dbReference type="PROSITE" id="PS50994"/>
    </source>
</evidence>
<keyword evidence="3" id="KW-1185">Reference proteome</keyword>
<organism evidence="2 3">
    <name type="scientific">Ancylostoma ceylanicum</name>
    <dbReference type="NCBI Taxonomy" id="53326"/>
    <lineage>
        <taxon>Eukaryota</taxon>
        <taxon>Metazoa</taxon>
        <taxon>Ecdysozoa</taxon>
        <taxon>Nematoda</taxon>
        <taxon>Chromadorea</taxon>
        <taxon>Rhabditida</taxon>
        <taxon>Rhabditina</taxon>
        <taxon>Rhabditomorpha</taxon>
        <taxon>Strongyloidea</taxon>
        <taxon>Ancylostomatidae</taxon>
        <taxon>Ancylostomatinae</taxon>
        <taxon>Ancylostoma</taxon>
    </lineage>
</organism>